<dbReference type="GeneID" id="53317560"/>
<dbReference type="SMART" id="SM01358">
    <property type="entry name" value="HBM"/>
    <property type="match status" value="1"/>
</dbReference>
<geneLocation type="plasmid" evidence="8 9">
    <name>unnamed 2</name>
</geneLocation>
<dbReference type="Pfam" id="PF00015">
    <property type="entry name" value="MCPsignal"/>
    <property type="match status" value="1"/>
</dbReference>
<evidence type="ECO:0000259" key="5">
    <source>
        <dbReference type="PROSITE" id="PS50111"/>
    </source>
</evidence>
<dbReference type="OrthoDB" id="3378718at2"/>
<evidence type="ECO:0000256" key="3">
    <source>
        <dbReference type="PROSITE-ProRule" id="PRU00284"/>
    </source>
</evidence>
<dbReference type="EMBL" id="CP014527">
    <property type="protein sequence ID" value="AMW35781.1"/>
    <property type="molecule type" value="Genomic_DNA"/>
</dbReference>
<organism evidence="8 9">
    <name type="scientific">Haematospirillum jordaniae</name>
    <dbReference type="NCBI Taxonomy" id="1549855"/>
    <lineage>
        <taxon>Bacteria</taxon>
        <taxon>Pseudomonadati</taxon>
        <taxon>Pseudomonadota</taxon>
        <taxon>Alphaproteobacteria</taxon>
        <taxon>Rhodospirillales</taxon>
        <taxon>Novispirillaceae</taxon>
        <taxon>Haematospirillum</taxon>
    </lineage>
</organism>
<dbReference type="Gene3D" id="1.20.1440.210">
    <property type="match status" value="1"/>
</dbReference>
<evidence type="ECO:0000313" key="9">
    <source>
        <dbReference type="Proteomes" id="UP000076066"/>
    </source>
</evidence>
<dbReference type="SMART" id="SM00304">
    <property type="entry name" value="HAMP"/>
    <property type="match status" value="1"/>
</dbReference>
<dbReference type="InterPro" id="IPR032255">
    <property type="entry name" value="HBM"/>
</dbReference>
<keyword evidence="4" id="KW-0472">Membrane</keyword>
<feature type="transmembrane region" description="Helical" evidence="4">
    <location>
        <begin position="304"/>
        <end position="328"/>
    </location>
</feature>
<dbReference type="PROSITE" id="PS51753">
    <property type="entry name" value="HBM"/>
    <property type="match status" value="1"/>
</dbReference>
<dbReference type="Gene3D" id="1.10.287.950">
    <property type="entry name" value="Methyl-accepting chemotaxis protein"/>
    <property type="match status" value="1"/>
</dbReference>
<keyword evidence="4" id="KW-1133">Transmembrane helix</keyword>
<evidence type="ECO:0000256" key="4">
    <source>
        <dbReference type="SAM" id="Phobius"/>
    </source>
</evidence>
<protein>
    <recommendedName>
        <fullName evidence="10">Chemotaxis protein</fullName>
    </recommendedName>
</protein>
<keyword evidence="8" id="KW-0614">Plasmid</keyword>
<dbReference type="PANTHER" id="PTHR32089:SF112">
    <property type="entry name" value="LYSOZYME-LIKE PROTEIN-RELATED"/>
    <property type="match status" value="1"/>
</dbReference>
<keyword evidence="4" id="KW-0812">Transmembrane</keyword>
<feature type="domain" description="Methyl-accepting transducer" evidence="5">
    <location>
        <begin position="408"/>
        <end position="651"/>
    </location>
</feature>
<dbReference type="Pfam" id="PF16591">
    <property type="entry name" value="HBM"/>
    <property type="match status" value="1"/>
</dbReference>
<evidence type="ECO:0008006" key="10">
    <source>
        <dbReference type="Google" id="ProtNLM"/>
    </source>
</evidence>
<comment type="similarity">
    <text evidence="2">Belongs to the methyl-accepting chemotaxis (MCP) protein family.</text>
</comment>
<dbReference type="SUPFAM" id="SSF58104">
    <property type="entry name" value="Methyl-accepting chemotaxis protein (MCP) signaling domain"/>
    <property type="match status" value="1"/>
</dbReference>
<dbReference type="Gene3D" id="6.10.340.10">
    <property type="match status" value="1"/>
</dbReference>
<dbReference type="PROSITE" id="PS50111">
    <property type="entry name" value="CHEMOTAXIS_TRANSDUC_2"/>
    <property type="match status" value="1"/>
</dbReference>
<evidence type="ECO:0000259" key="7">
    <source>
        <dbReference type="PROSITE" id="PS51753"/>
    </source>
</evidence>
<evidence type="ECO:0000256" key="1">
    <source>
        <dbReference type="ARBA" id="ARBA00023224"/>
    </source>
</evidence>
<dbReference type="PANTHER" id="PTHR32089">
    <property type="entry name" value="METHYL-ACCEPTING CHEMOTAXIS PROTEIN MCPB"/>
    <property type="match status" value="1"/>
</dbReference>
<dbReference type="SMART" id="SM00283">
    <property type="entry name" value="MA"/>
    <property type="match status" value="1"/>
</dbReference>
<feature type="domain" description="HBM" evidence="7">
    <location>
        <begin position="48"/>
        <end position="288"/>
    </location>
</feature>
<reference evidence="8 9" key="1">
    <citation type="submission" date="2016-02" db="EMBL/GenBank/DDBJ databases">
        <title>Complete Genome of H5569, the type strain of the newly described species Haematospirillium jordaniae.</title>
        <authorList>
            <person name="Nicholson A.C."/>
            <person name="Humrighouse B.W."/>
            <person name="Loparov V."/>
            <person name="McQuiston J.R."/>
        </authorList>
    </citation>
    <scope>NUCLEOTIDE SEQUENCE [LARGE SCALE GENOMIC DNA]</scope>
    <source>
        <strain evidence="8 9">H5569</strain>
        <plasmid evidence="9">Plasmid unnamed 2</plasmid>
    </source>
</reference>
<dbReference type="Proteomes" id="UP000076066">
    <property type="component" value="Plasmid unnamed 2"/>
</dbReference>
<dbReference type="InterPro" id="IPR004089">
    <property type="entry name" value="MCPsignal_dom"/>
</dbReference>
<evidence type="ECO:0000259" key="6">
    <source>
        <dbReference type="PROSITE" id="PS50885"/>
    </source>
</evidence>
<accession>A0A143DGC8</accession>
<gene>
    <name evidence="8" type="ORF">AY555_10400</name>
</gene>
<dbReference type="RefSeq" id="WP_066137065.1">
    <property type="nucleotide sequence ID" value="NZ_CP014527.1"/>
</dbReference>
<dbReference type="PROSITE" id="PS50885">
    <property type="entry name" value="HAMP"/>
    <property type="match status" value="1"/>
</dbReference>
<dbReference type="InterPro" id="IPR003660">
    <property type="entry name" value="HAMP_dom"/>
</dbReference>
<dbReference type="AlphaFoldDB" id="A0A143DGC8"/>
<dbReference type="GO" id="GO:0007165">
    <property type="term" value="P:signal transduction"/>
    <property type="evidence" value="ECO:0007669"/>
    <property type="project" value="UniProtKB-KW"/>
</dbReference>
<keyword evidence="9" id="KW-1185">Reference proteome</keyword>
<feature type="domain" description="HAMP" evidence="6">
    <location>
        <begin position="322"/>
        <end position="375"/>
    </location>
</feature>
<dbReference type="KEGG" id="hjo:AY555_10400"/>
<dbReference type="CDD" id="cd06225">
    <property type="entry name" value="HAMP"/>
    <property type="match status" value="1"/>
</dbReference>
<evidence type="ECO:0000256" key="2">
    <source>
        <dbReference type="ARBA" id="ARBA00029447"/>
    </source>
</evidence>
<dbReference type="Pfam" id="PF00672">
    <property type="entry name" value="HAMP"/>
    <property type="match status" value="1"/>
</dbReference>
<keyword evidence="1 3" id="KW-0807">Transducer</keyword>
<name>A0A143DGC8_9PROT</name>
<sequence length="671" mass="71500">MFKAMSQFRVSTRIFTGFSVLLLVTAGFASALWWSGRESARSLSAITLGAELTVRSTAADADLQTMRRLVTAFFYTNDLSHVDPVRRQAAVVRQHFDNLILDTQDPYVQDQLRQAVKQIASYLESFEKRAALTEERNKMVQETIDRFGPDTLSLLNKIRADAEAAGQASVALRAAEISEKFTAARFAARGFLVDDRQDPATTVIPALDEALAGAASLRQQLARVGKADVGARLVGLITGYRASFSRVAEISLYNRDVIQPQMAERGAALVRMAEDIRIAGVRGFHEQSTAALDVLSSTRTTASIIAVFVLLAGILFASMVALGISHPLKSITAAIRRLAERDVTVAIPALDYKDEIGEIAAALEVFRHNMIQNEALQAERQADAEARAARGVRLGELMQIFDRDVGTLLQTVASATDELNATAQSMSAIAEETSSQALSVAQSSEQVSANVQMVASASEQLGASIQEISRQVHESSELSRSAMMRAHDATHAVLGLKSTAVEIGAVVNLITDIAGQTNMLALNATIEAARAGEYGKGFAVVASEVKDLASQTARATEEIRQRIDAIQAAVENAADAIEMIVSSVDEATNAASAIASAVEEQSAATRDISANVSQAATVTTAVTSTISGVSDAAQETGAASGKVLNASQTLTEDARQLRSLVERFLANVRAA</sequence>
<proteinExistence type="inferred from homology"/>
<dbReference type="GO" id="GO:0016020">
    <property type="term" value="C:membrane"/>
    <property type="evidence" value="ECO:0007669"/>
    <property type="project" value="InterPro"/>
</dbReference>
<evidence type="ECO:0000313" key="8">
    <source>
        <dbReference type="EMBL" id="AMW35781.1"/>
    </source>
</evidence>